<keyword evidence="1" id="KW-0175">Coiled coil</keyword>
<feature type="compositionally biased region" description="Polar residues" evidence="2">
    <location>
        <begin position="63"/>
        <end position="74"/>
    </location>
</feature>
<feature type="coiled-coil region" evidence="1">
    <location>
        <begin position="185"/>
        <end position="247"/>
    </location>
</feature>
<feature type="region of interest" description="Disordered" evidence="2">
    <location>
        <begin position="1"/>
        <end position="29"/>
    </location>
</feature>
<name>A0A9P6T2N8_9FUNG</name>
<dbReference type="Proteomes" id="UP000703661">
    <property type="component" value="Unassembled WGS sequence"/>
</dbReference>
<proteinExistence type="predicted"/>
<keyword evidence="4" id="KW-1185">Reference proteome</keyword>
<reference evidence="3" key="1">
    <citation type="journal article" date="2020" name="Fungal Divers.">
        <title>Resolving the Mortierellaceae phylogeny through synthesis of multi-gene phylogenetics and phylogenomics.</title>
        <authorList>
            <person name="Vandepol N."/>
            <person name="Liber J."/>
            <person name="Desiro A."/>
            <person name="Na H."/>
            <person name="Kennedy M."/>
            <person name="Barry K."/>
            <person name="Grigoriev I.V."/>
            <person name="Miller A.N."/>
            <person name="O'Donnell K."/>
            <person name="Stajich J.E."/>
            <person name="Bonito G."/>
        </authorList>
    </citation>
    <scope>NUCLEOTIDE SEQUENCE</scope>
    <source>
        <strain evidence="3">NRRL 2769</strain>
    </source>
</reference>
<evidence type="ECO:0000256" key="1">
    <source>
        <dbReference type="SAM" id="Coils"/>
    </source>
</evidence>
<dbReference type="InterPro" id="IPR018482">
    <property type="entry name" value="Znf-C4H2"/>
</dbReference>
<evidence type="ECO:0000313" key="3">
    <source>
        <dbReference type="EMBL" id="KAG0020449.1"/>
    </source>
</evidence>
<sequence>MGYSDQHQGQHTAESFPPQPQNLSSHYYEYHSGHSSYNTNGSIVASASTAFSSNKILEDSDITYPTSGSTTETLYQPKEHTSTDSSPLIARVFIPKTHHTQFIEVLSSPPDPALKIKKSVRFNNMSLDPAVSTSKSSRSKTHVPSAADKDPEEKMAELMELKRMKIRQEDFLHMKDQILQITQTLEDKQSILDEVRSERKSLQSELARYIAMVKQIQKDFELTQQAEAELTKERDQLSQQLSQLKNHDFKIFKEEVDQMRMKKGLRPLPSLEQEEAEFMGRYLEQRREQWREDGMQDVVFSNGLYNDGGVGSSSSNRHGAATINSSLSSPSSSQRVSGSGSTKSLRTSTSSSSLVSASSSTAVFNGRDGGRSGKNRHTSSSHSRSNSSSRKSKYESPSRSGGSGHNSSSRSARQSRSRSQSPSQSSTSVNARAERLKKRSRY</sequence>
<feature type="compositionally biased region" description="Polar residues" evidence="2">
    <location>
        <begin position="1"/>
        <end position="13"/>
    </location>
</feature>
<dbReference type="AlphaFoldDB" id="A0A9P6T2N8"/>
<feature type="region of interest" description="Disordered" evidence="2">
    <location>
        <begin position="310"/>
        <end position="442"/>
    </location>
</feature>
<feature type="compositionally biased region" description="Low complexity" evidence="2">
    <location>
        <begin position="380"/>
        <end position="428"/>
    </location>
</feature>
<dbReference type="Pfam" id="PF10146">
    <property type="entry name" value="zf-C4H2"/>
    <property type="match status" value="1"/>
</dbReference>
<organism evidence="3 4">
    <name type="scientific">Entomortierella chlamydospora</name>
    <dbReference type="NCBI Taxonomy" id="101097"/>
    <lineage>
        <taxon>Eukaryota</taxon>
        <taxon>Fungi</taxon>
        <taxon>Fungi incertae sedis</taxon>
        <taxon>Mucoromycota</taxon>
        <taxon>Mortierellomycotina</taxon>
        <taxon>Mortierellomycetes</taxon>
        <taxon>Mortierellales</taxon>
        <taxon>Mortierellaceae</taxon>
        <taxon>Entomortierella</taxon>
    </lineage>
</organism>
<protein>
    <submittedName>
        <fullName evidence="3">Uncharacterized protein</fullName>
    </submittedName>
</protein>
<dbReference type="GO" id="GO:0005634">
    <property type="term" value="C:nucleus"/>
    <property type="evidence" value="ECO:0007669"/>
    <property type="project" value="TreeGrafter"/>
</dbReference>
<accession>A0A9P6T2N8</accession>
<feature type="region of interest" description="Disordered" evidence="2">
    <location>
        <begin position="60"/>
        <end position="86"/>
    </location>
</feature>
<comment type="caution">
    <text evidence="3">The sequence shown here is derived from an EMBL/GenBank/DDBJ whole genome shotgun (WGS) entry which is preliminary data.</text>
</comment>
<dbReference type="PANTHER" id="PTHR31058:SF2">
    <property type="entry name" value="ZINC FINGER C4H2 DOMAIN-CONTAINING PROTEIN"/>
    <property type="match status" value="1"/>
</dbReference>
<dbReference type="PANTHER" id="PTHR31058">
    <property type="entry name" value="ZINC FINGER C4H2 DOMAIN-CONTAINING PROTEIN"/>
    <property type="match status" value="1"/>
</dbReference>
<dbReference type="EMBL" id="JAAAID010000216">
    <property type="protein sequence ID" value="KAG0020449.1"/>
    <property type="molecule type" value="Genomic_DNA"/>
</dbReference>
<feature type="region of interest" description="Disordered" evidence="2">
    <location>
        <begin position="128"/>
        <end position="150"/>
    </location>
</feature>
<evidence type="ECO:0000256" key="2">
    <source>
        <dbReference type="SAM" id="MobiDB-lite"/>
    </source>
</evidence>
<evidence type="ECO:0000313" key="4">
    <source>
        <dbReference type="Proteomes" id="UP000703661"/>
    </source>
</evidence>
<feature type="compositionally biased region" description="Low complexity" evidence="2">
    <location>
        <begin position="325"/>
        <end position="363"/>
    </location>
</feature>
<gene>
    <name evidence="3" type="ORF">BGZ80_004187</name>
</gene>